<dbReference type="EMBL" id="JBEPLM010000028">
    <property type="protein sequence ID" value="MET3597665.1"/>
    <property type="molecule type" value="Genomic_DNA"/>
</dbReference>
<keyword evidence="2" id="KW-1185">Reference proteome</keyword>
<evidence type="ECO:0000313" key="1">
    <source>
        <dbReference type="EMBL" id="MET3597665.1"/>
    </source>
</evidence>
<proteinExistence type="predicted"/>
<sequence>MSGAGVTCSFWQMSQRHLSPHPLLPFLGRFSFPKPDVERNQRS</sequence>
<evidence type="ECO:0000313" key="2">
    <source>
        <dbReference type="Proteomes" id="UP001549036"/>
    </source>
</evidence>
<protein>
    <submittedName>
        <fullName evidence="1">Uncharacterized protein</fullName>
    </submittedName>
</protein>
<accession>A0ABV2I475</accession>
<name>A0ABV2I475_9HYPH</name>
<comment type="caution">
    <text evidence="1">The sequence shown here is derived from an EMBL/GenBank/DDBJ whole genome shotgun (WGS) entry which is preliminary data.</text>
</comment>
<reference evidence="1 2" key="1">
    <citation type="submission" date="2024-06" db="EMBL/GenBank/DDBJ databases">
        <title>Genomic Encyclopedia of Type Strains, Phase IV (KMG-IV): sequencing the most valuable type-strain genomes for metagenomic binning, comparative biology and taxonomic classification.</title>
        <authorList>
            <person name="Goeker M."/>
        </authorList>
    </citation>
    <scope>NUCLEOTIDE SEQUENCE [LARGE SCALE GENOMIC DNA]</scope>
    <source>
        <strain evidence="1 2">DSM 29846</strain>
    </source>
</reference>
<organism evidence="1 2">
    <name type="scientific">Mesorhizobium shonense</name>
    <dbReference type="NCBI Taxonomy" id="1209948"/>
    <lineage>
        <taxon>Bacteria</taxon>
        <taxon>Pseudomonadati</taxon>
        <taxon>Pseudomonadota</taxon>
        <taxon>Alphaproteobacteria</taxon>
        <taxon>Hyphomicrobiales</taxon>
        <taxon>Phyllobacteriaceae</taxon>
        <taxon>Mesorhizobium</taxon>
    </lineage>
</organism>
<dbReference type="Proteomes" id="UP001549036">
    <property type="component" value="Unassembled WGS sequence"/>
</dbReference>
<gene>
    <name evidence="1" type="ORF">ABID26_007091</name>
</gene>